<evidence type="ECO:0000256" key="14">
    <source>
        <dbReference type="PIRSR" id="PIRSR604385-3"/>
    </source>
</evidence>
<dbReference type="Pfam" id="PF00293">
    <property type="entry name" value="NUDIX"/>
    <property type="match status" value="1"/>
</dbReference>
<name>E8KFM5_9PAST</name>
<evidence type="ECO:0000313" key="16">
    <source>
        <dbReference type="EMBL" id="EFX92302.1"/>
    </source>
</evidence>
<comment type="cofactor">
    <cofactor evidence="1 13">
        <name>Mg(2+)</name>
        <dbReference type="ChEBI" id="CHEBI:18420"/>
    </cofactor>
</comment>
<dbReference type="Gene3D" id="3.90.79.10">
    <property type="entry name" value="Nucleoside Triphosphate Pyrophosphohydrolase"/>
    <property type="match status" value="1"/>
</dbReference>
<evidence type="ECO:0000256" key="6">
    <source>
        <dbReference type="ARBA" id="ARBA00022801"/>
    </source>
</evidence>
<evidence type="ECO:0000256" key="13">
    <source>
        <dbReference type="PIRSR" id="PIRSR604385-2"/>
    </source>
</evidence>
<dbReference type="HOGENOM" id="CLU_062658_6_1_6"/>
<comment type="similarity">
    <text evidence="2">Belongs to the Nudix hydrolase family. NudF subfamily.</text>
</comment>
<feature type="domain" description="Nudix hydrolase" evidence="15">
    <location>
        <begin position="51"/>
        <end position="194"/>
    </location>
</feature>
<feature type="binding site" evidence="13">
    <location>
        <position position="115"/>
    </location>
    <ligand>
        <name>Mg(2+)</name>
        <dbReference type="ChEBI" id="CHEBI:18420"/>
        <label>1</label>
    </ligand>
</feature>
<evidence type="ECO:0000256" key="8">
    <source>
        <dbReference type="ARBA" id="ARBA00025164"/>
    </source>
</evidence>
<feature type="short sequence motif" description="Nudix box" evidence="14">
    <location>
        <begin position="95"/>
        <end position="118"/>
    </location>
</feature>
<keyword evidence="6 16" id="KW-0378">Hydrolase</keyword>
<keyword evidence="5 13" id="KW-0479">Metal-binding</keyword>
<dbReference type="RefSeq" id="WP_005622100.1">
    <property type="nucleotide sequence ID" value="NZ_GL831080.1"/>
</dbReference>
<dbReference type="CDD" id="cd24155">
    <property type="entry name" value="NUDIX_ADPRase"/>
    <property type="match status" value="1"/>
</dbReference>
<comment type="function">
    <text evidence="8">Acts on ADP-mannose and ADP-glucose as well as ADP-ribose. Prevents glycogen biosynthesis. The reaction catalyzed by this enzyme is a limiting step of the gluconeogenic process.</text>
</comment>
<dbReference type="GO" id="GO:0005829">
    <property type="term" value="C:cytosol"/>
    <property type="evidence" value="ECO:0007669"/>
    <property type="project" value="TreeGrafter"/>
</dbReference>
<evidence type="ECO:0000256" key="11">
    <source>
        <dbReference type="ARBA" id="ARBA00033056"/>
    </source>
</evidence>
<evidence type="ECO:0000313" key="17">
    <source>
        <dbReference type="Proteomes" id="UP000005467"/>
    </source>
</evidence>
<evidence type="ECO:0000256" key="9">
    <source>
        <dbReference type="ARBA" id="ARBA00030162"/>
    </source>
</evidence>
<dbReference type="EC" id="3.6.1.13" evidence="3"/>
<dbReference type="InterPro" id="IPR000086">
    <property type="entry name" value="NUDIX_hydrolase_dom"/>
</dbReference>
<dbReference type="PANTHER" id="PTHR11839:SF5">
    <property type="entry name" value="ADP-RIBOSE PYROPHOSPHATASE"/>
    <property type="match status" value="1"/>
</dbReference>
<evidence type="ECO:0000256" key="5">
    <source>
        <dbReference type="ARBA" id="ARBA00022723"/>
    </source>
</evidence>
<comment type="catalytic activity">
    <reaction evidence="12">
        <text>ADP-D-ribose + H2O = D-ribose 5-phosphate + AMP + 2 H(+)</text>
        <dbReference type="Rhea" id="RHEA:10412"/>
        <dbReference type="ChEBI" id="CHEBI:15377"/>
        <dbReference type="ChEBI" id="CHEBI:15378"/>
        <dbReference type="ChEBI" id="CHEBI:57967"/>
        <dbReference type="ChEBI" id="CHEBI:78346"/>
        <dbReference type="ChEBI" id="CHEBI:456215"/>
        <dbReference type="EC" id="3.6.1.13"/>
    </reaction>
</comment>
<organism evidence="16 17">
    <name type="scientific">Actinobacillus ureae ATCC 25976</name>
    <dbReference type="NCBI Taxonomy" id="887324"/>
    <lineage>
        <taxon>Bacteria</taxon>
        <taxon>Pseudomonadati</taxon>
        <taxon>Pseudomonadota</taxon>
        <taxon>Gammaproteobacteria</taxon>
        <taxon>Pasteurellales</taxon>
        <taxon>Pasteurellaceae</taxon>
        <taxon>Actinobacillus</taxon>
    </lineage>
</organism>
<dbReference type="InterPro" id="IPR004385">
    <property type="entry name" value="NDP_pyrophosphatase"/>
</dbReference>
<dbReference type="GO" id="GO:0019144">
    <property type="term" value="F:ADP-sugar diphosphatase activity"/>
    <property type="evidence" value="ECO:0007669"/>
    <property type="project" value="TreeGrafter"/>
</dbReference>
<dbReference type="GO" id="GO:0046872">
    <property type="term" value="F:metal ion binding"/>
    <property type="evidence" value="ECO:0007669"/>
    <property type="project" value="UniProtKB-KW"/>
</dbReference>
<dbReference type="NCBIfam" id="NF008003">
    <property type="entry name" value="PRK10729.1"/>
    <property type="match status" value="1"/>
</dbReference>
<proteinExistence type="inferred from homology"/>
<gene>
    <name evidence="16" type="ORF">HMPREF0027_0642</name>
</gene>
<dbReference type="PROSITE" id="PS51462">
    <property type="entry name" value="NUDIX"/>
    <property type="match status" value="1"/>
</dbReference>
<evidence type="ECO:0000259" key="15">
    <source>
        <dbReference type="PROSITE" id="PS51462"/>
    </source>
</evidence>
<accession>E8KFM5</accession>
<dbReference type="NCBIfam" id="TIGR00052">
    <property type="entry name" value="nudix-type nucleoside diphosphatase, YffH/AdpP family"/>
    <property type="match status" value="1"/>
</dbReference>
<dbReference type="GO" id="GO:0006753">
    <property type="term" value="P:nucleoside phosphate metabolic process"/>
    <property type="evidence" value="ECO:0007669"/>
    <property type="project" value="TreeGrafter"/>
</dbReference>
<reference evidence="16 17" key="1">
    <citation type="submission" date="2011-01" db="EMBL/GenBank/DDBJ databases">
        <authorList>
            <person name="Muzny D."/>
            <person name="Qin X."/>
            <person name="Deng J."/>
            <person name="Jiang H."/>
            <person name="Liu Y."/>
            <person name="Qu J."/>
            <person name="Song X.-Z."/>
            <person name="Zhang L."/>
            <person name="Thornton R."/>
            <person name="Coyle M."/>
            <person name="Francisco L."/>
            <person name="Jackson L."/>
            <person name="Javaid M."/>
            <person name="Korchina V."/>
            <person name="Kovar C."/>
            <person name="Mata R."/>
            <person name="Mathew T."/>
            <person name="Ngo R."/>
            <person name="Nguyen L."/>
            <person name="Nguyen N."/>
            <person name="Okwuonu G."/>
            <person name="Ongeri F."/>
            <person name="Pham C."/>
            <person name="Simmons D."/>
            <person name="Wilczek-Boney K."/>
            <person name="Hale W."/>
            <person name="Jakkamsetti A."/>
            <person name="Pham P."/>
            <person name="Ruth R."/>
            <person name="San Lucas F."/>
            <person name="Warren J."/>
            <person name="Zhang J."/>
            <person name="Zhao Z."/>
            <person name="Zhou C."/>
            <person name="Zhu D."/>
            <person name="Lee S."/>
            <person name="Bess C."/>
            <person name="Blankenburg K."/>
            <person name="Forbes L."/>
            <person name="Fu Q."/>
            <person name="Gubbala S."/>
            <person name="Hirani K."/>
            <person name="Jayaseelan J.C."/>
            <person name="Lara F."/>
            <person name="Munidasa M."/>
            <person name="Palculict T."/>
            <person name="Patil S."/>
            <person name="Pu L.-L."/>
            <person name="Saada N."/>
            <person name="Tang L."/>
            <person name="Weissenberger G."/>
            <person name="Zhu Y."/>
            <person name="Hemphill L."/>
            <person name="Shang Y."/>
            <person name="Youmans B."/>
            <person name="Ayvaz T."/>
            <person name="Ross M."/>
            <person name="Santibanez J."/>
            <person name="Aqrawi P."/>
            <person name="Gross S."/>
            <person name="Joshi V."/>
            <person name="Fowler G."/>
            <person name="Nazareth L."/>
            <person name="Reid J."/>
            <person name="Worley K."/>
            <person name="Petrosino J."/>
            <person name="Highlander S."/>
            <person name="Gibbs R."/>
        </authorList>
    </citation>
    <scope>NUCLEOTIDE SEQUENCE [LARGE SCALE GENOMIC DNA]</scope>
    <source>
        <strain evidence="16 17">ATCC 25976</strain>
    </source>
</reference>
<dbReference type="SUPFAM" id="SSF55811">
    <property type="entry name" value="Nudix"/>
    <property type="match status" value="1"/>
</dbReference>
<keyword evidence="7 13" id="KW-0460">Magnesium</keyword>
<evidence type="ECO:0000256" key="2">
    <source>
        <dbReference type="ARBA" id="ARBA00007482"/>
    </source>
</evidence>
<dbReference type="Proteomes" id="UP000005467">
    <property type="component" value="Unassembled WGS sequence"/>
</dbReference>
<dbReference type="EMBL" id="AEVG01000044">
    <property type="protein sequence ID" value="EFX92302.1"/>
    <property type="molecule type" value="Genomic_DNA"/>
</dbReference>
<dbReference type="PANTHER" id="PTHR11839">
    <property type="entry name" value="UDP/ADP-SUGAR PYROPHOSPHATASE"/>
    <property type="match status" value="1"/>
</dbReference>
<feature type="binding site" evidence="13">
    <location>
        <position position="94"/>
    </location>
    <ligand>
        <name>Mg(2+)</name>
        <dbReference type="ChEBI" id="CHEBI:18420"/>
        <label>1</label>
    </ligand>
</feature>
<protein>
    <recommendedName>
        <fullName evidence="4">ADP-ribose pyrophosphatase</fullName>
        <ecNumber evidence="3">3.6.1.13</ecNumber>
    </recommendedName>
    <alternativeName>
        <fullName evidence="9">ADP-ribose diphosphatase</fullName>
    </alternativeName>
    <alternativeName>
        <fullName evidence="11">ADP-ribose phosphohydrolase</fullName>
    </alternativeName>
    <alternativeName>
        <fullName evidence="10">Adenosine diphosphoribose pyrophosphatase</fullName>
    </alternativeName>
</protein>
<feature type="binding site" evidence="13">
    <location>
        <position position="165"/>
    </location>
    <ligand>
        <name>Mg(2+)</name>
        <dbReference type="ChEBI" id="CHEBI:18420"/>
        <label>1</label>
    </ligand>
</feature>
<feature type="binding site" evidence="13">
    <location>
        <position position="111"/>
    </location>
    <ligand>
        <name>Mg(2+)</name>
        <dbReference type="ChEBI" id="CHEBI:18420"/>
        <label>1</label>
    </ligand>
</feature>
<comment type="caution">
    <text evidence="16">The sequence shown here is derived from an EMBL/GenBank/DDBJ whole genome shotgun (WGS) entry which is preliminary data.</text>
</comment>
<evidence type="ECO:0000256" key="3">
    <source>
        <dbReference type="ARBA" id="ARBA00012453"/>
    </source>
</evidence>
<dbReference type="InterPro" id="IPR015797">
    <property type="entry name" value="NUDIX_hydrolase-like_dom_sf"/>
</dbReference>
<sequence>MAEILQFSQHDLHMLKEETVYKGHFELKKMHFRHKLFSGEMSGEIVRELLIKGAASALIAYDPMRDSVVLVEQVRIGAYDPRSDKSPWLLELVAGMVDKGNEDPAEVAIREAQEEAGLYVEKVKHALSIWDSPSGQLERLHLFLGLVDSSTVQSGAIHGLEEEGEDILVHIVSREQAYQWVCEGKIDNVIAVVGLQWLQLNYQKYHKKRFILLTKSFRPLLEGEFVG</sequence>
<evidence type="ECO:0000256" key="1">
    <source>
        <dbReference type="ARBA" id="ARBA00001946"/>
    </source>
</evidence>
<evidence type="ECO:0000256" key="10">
    <source>
        <dbReference type="ARBA" id="ARBA00030308"/>
    </source>
</evidence>
<keyword evidence="17" id="KW-1185">Reference proteome</keyword>
<evidence type="ECO:0000256" key="4">
    <source>
        <dbReference type="ARBA" id="ARBA00013297"/>
    </source>
</evidence>
<evidence type="ECO:0000256" key="7">
    <source>
        <dbReference type="ARBA" id="ARBA00022842"/>
    </source>
</evidence>
<dbReference type="AlphaFoldDB" id="E8KFM5"/>
<dbReference type="GO" id="GO:0047631">
    <property type="term" value="F:ADP-ribose diphosphatase activity"/>
    <property type="evidence" value="ECO:0007669"/>
    <property type="project" value="UniProtKB-EC"/>
</dbReference>
<dbReference type="GO" id="GO:0019693">
    <property type="term" value="P:ribose phosphate metabolic process"/>
    <property type="evidence" value="ECO:0007669"/>
    <property type="project" value="TreeGrafter"/>
</dbReference>
<evidence type="ECO:0000256" key="12">
    <source>
        <dbReference type="ARBA" id="ARBA00049546"/>
    </source>
</evidence>